<evidence type="ECO:0000313" key="2">
    <source>
        <dbReference type="Proteomes" id="UP000037540"/>
    </source>
</evidence>
<protein>
    <submittedName>
        <fullName evidence="1">Uncharacterized protein</fullName>
    </submittedName>
</protein>
<name>A0A9Q1UZC7_CLOBO</name>
<organism evidence="1 2">
    <name type="scientific">Clostridium botulinum</name>
    <dbReference type="NCBI Taxonomy" id="1491"/>
    <lineage>
        <taxon>Bacteria</taxon>
        <taxon>Bacillati</taxon>
        <taxon>Bacillota</taxon>
        <taxon>Clostridia</taxon>
        <taxon>Eubacteriales</taxon>
        <taxon>Clostridiaceae</taxon>
        <taxon>Clostridium</taxon>
    </lineage>
</organism>
<proteinExistence type="predicted"/>
<comment type="caution">
    <text evidence="1">The sequence shown here is derived from an EMBL/GenBank/DDBJ whole genome shotgun (WGS) entry which is preliminary data.</text>
</comment>
<evidence type="ECO:0000313" key="1">
    <source>
        <dbReference type="EMBL" id="KOA88545.1"/>
    </source>
</evidence>
<accession>A0A9Q1UZC7</accession>
<gene>
    <name evidence="1" type="ORF">ADU74_06315</name>
</gene>
<sequence>MKHFSKISSERKLMRKYRKRIIIGSTTLLILAVSIFSCGNIRRYPESNDIFKMNKWQNNQCLCNNQQYCNREEEKYISGPLGIDDLANIQESTENKESDKQKAIQLVKSIVGKDGNVVLSDSNYMVKGKKYYLVTVSFKNNKNMQYCIDKNDLKVFLVYGKGVLYPYGQSADKNINYGLQEY</sequence>
<dbReference type="RefSeq" id="WP_013726319.1">
    <property type="nucleotide sequence ID" value="NZ_LGVO01000024.1"/>
</dbReference>
<reference evidence="1 2" key="1">
    <citation type="submission" date="2015-07" db="EMBL/GenBank/DDBJ databases">
        <title>Draft genome sequences of 17 French Clostridium botulinum group III.</title>
        <authorList>
            <person name="Woudstra C."/>
            <person name="Le Marechal C."/>
            <person name="Souillard R."/>
            <person name="Bayon-Auboyer M.-H."/>
            <person name="Dessouter D."/>
            <person name="Fach P."/>
        </authorList>
    </citation>
    <scope>NUCLEOTIDE SEQUENCE [LARGE SCALE GENOMIC DNA]</scope>
    <source>
        <strain evidence="1 2">12LNRI-CD</strain>
    </source>
</reference>
<dbReference type="AlphaFoldDB" id="A0A9Q1UZC7"/>
<dbReference type="Proteomes" id="UP000037540">
    <property type="component" value="Unassembled WGS sequence"/>
</dbReference>
<dbReference type="EMBL" id="LGVR01000028">
    <property type="protein sequence ID" value="KOA88545.1"/>
    <property type="molecule type" value="Genomic_DNA"/>
</dbReference>